<feature type="transmembrane region" description="Helical" evidence="1">
    <location>
        <begin position="7"/>
        <end position="25"/>
    </location>
</feature>
<keyword evidence="3" id="KW-1185">Reference proteome</keyword>
<dbReference type="OrthoDB" id="7594268at2"/>
<gene>
    <name evidence="2" type="ORF">HY30_08360</name>
</gene>
<evidence type="ECO:0000313" key="3">
    <source>
        <dbReference type="Proteomes" id="UP000027190"/>
    </source>
</evidence>
<keyword evidence="1" id="KW-1133">Transmembrane helix</keyword>
<dbReference type="Proteomes" id="UP000027190">
    <property type="component" value="Unassembled WGS sequence"/>
</dbReference>
<name>A0A062U4E6_9PROT</name>
<sequence length="115" mass="12435">MRLVDRPIIWIVIFGVLTAFAWEALQMPFYAMDHLSHRQMTMPCALASIADAGLMALAYGLALRFGSPGVSNPMPLLIMASAVSLRLQAGTGASAHFHEGRPASLRIRTQEAVLA</sequence>
<dbReference type="RefSeq" id="WP_051615572.1">
    <property type="nucleotide sequence ID" value="NZ_AWFG01000063.1"/>
</dbReference>
<dbReference type="PATRIC" id="fig|1280947.3.peg.3112"/>
<reference evidence="2 3" key="1">
    <citation type="journal article" date="2014" name="Antonie Van Leeuwenhoek">
        <title>Hyphomonas beringensis sp. nov. and Hyphomonas chukchiensis sp. nov., isolated from surface seawater of the Bering Sea and Chukchi Sea.</title>
        <authorList>
            <person name="Li C."/>
            <person name="Lai Q."/>
            <person name="Li G."/>
            <person name="Dong C."/>
            <person name="Wang J."/>
            <person name="Liao Y."/>
            <person name="Shao Z."/>
        </authorList>
    </citation>
    <scope>NUCLEOTIDE SEQUENCE [LARGE SCALE GENOMIC DNA]</scope>
    <source>
        <strain evidence="2 3">BH-BN04-4</strain>
    </source>
</reference>
<comment type="caution">
    <text evidence="2">The sequence shown here is derived from an EMBL/GenBank/DDBJ whole genome shotgun (WGS) entry which is preliminary data.</text>
</comment>
<proteinExistence type="predicted"/>
<keyword evidence="1" id="KW-0812">Transmembrane</keyword>
<evidence type="ECO:0000256" key="1">
    <source>
        <dbReference type="SAM" id="Phobius"/>
    </source>
</evidence>
<accession>A0A062U4E6</accession>
<protein>
    <submittedName>
        <fullName evidence="2">Uncharacterized protein</fullName>
    </submittedName>
</protein>
<organism evidence="2 3">
    <name type="scientific">Hyphomonas chukchiensis</name>
    <dbReference type="NCBI Taxonomy" id="1280947"/>
    <lineage>
        <taxon>Bacteria</taxon>
        <taxon>Pseudomonadati</taxon>
        <taxon>Pseudomonadota</taxon>
        <taxon>Alphaproteobacteria</taxon>
        <taxon>Hyphomonadales</taxon>
        <taxon>Hyphomonadaceae</taxon>
        <taxon>Hyphomonas</taxon>
    </lineage>
</organism>
<dbReference type="STRING" id="1280947.HY30_08360"/>
<evidence type="ECO:0000313" key="2">
    <source>
        <dbReference type="EMBL" id="KCZ55166.1"/>
    </source>
</evidence>
<feature type="transmembrane region" description="Helical" evidence="1">
    <location>
        <begin position="45"/>
        <end position="65"/>
    </location>
</feature>
<dbReference type="AlphaFoldDB" id="A0A062U4E6"/>
<keyword evidence="1" id="KW-0472">Membrane</keyword>
<dbReference type="EMBL" id="AWFG01000063">
    <property type="protein sequence ID" value="KCZ55166.1"/>
    <property type="molecule type" value="Genomic_DNA"/>
</dbReference>